<dbReference type="EMBL" id="CXWD01000003">
    <property type="protein sequence ID" value="CTQ66202.1"/>
    <property type="molecule type" value="Genomic_DNA"/>
</dbReference>
<reference evidence="3" key="1">
    <citation type="submission" date="2015-07" db="EMBL/GenBank/DDBJ databases">
        <authorList>
            <person name="Rodrigo-Torres Lidia"/>
            <person name="Arahal R.David."/>
        </authorList>
    </citation>
    <scope>NUCLEOTIDE SEQUENCE [LARGE SCALE GENOMIC DNA]</scope>
    <source>
        <strain evidence="3">CECT 5112</strain>
    </source>
</reference>
<dbReference type="Gene3D" id="3.30.70.100">
    <property type="match status" value="1"/>
</dbReference>
<dbReference type="PROSITE" id="PS51502">
    <property type="entry name" value="S_R_A_B_BARREL"/>
    <property type="match status" value="1"/>
</dbReference>
<dbReference type="Proteomes" id="UP000053235">
    <property type="component" value="Unassembled WGS sequence"/>
</dbReference>
<dbReference type="STRING" id="388408.LAX5112_00907"/>
<dbReference type="SMART" id="SM00886">
    <property type="entry name" value="Dabb"/>
    <property type="match status" value="1"/>
</dbReference>
<keyword evidence="3" id="KW-1185">Reference proteome</keyword>
<feature type="domain" description="Stress-response A/B barrel" evidence="1">
    <location>
        <begin position="2"/>
        <end position="100"/>
    </location>
</feature>
<protein>
    <submittedName>
        <fullName evidence="2">Stress responsive A/B Barrel Domain protein</fullName>
    </submittedName>
</protein>
<sequence>MLQHFVLLSLKDPDNLSVLDEPMALISGLVDKLSGVLSVTHGPNLDLEGKSKPFQYGFIVTVSSEAVLADYAPHPDHQKAAAMLIAACEGGADGILVADIRCG</sequence>
<dbReference type="Pfam" id="PF07876">
    <property type="entry name" value="Dabb"/>
    <property type="match status" value="1"/>
</dbReference>
<accession>A0A0M6ZVF8</accession>
<dbReference type="InterPro" id="IPR011008">
    <property type="entry name" value="Dimeric_a/b-barrel"/>
</dbReference>
<evidence type="ECO:0000313" key="3">
    <source>
        <dbReference type="Proteomes" id="UP000053235"/>
    </source>
</evidence>
<organism evidence="2 3">
    <name type="scientific">Roseibium alexandrii</name>
    <dbReference type="NCBI Taxonomy" id="388408"/>
    <lineage>
        <taxon>Bacteria</taxon>
        <taxon>Pseudomonadati</taxon>
        <taxon>Pseudomonadota</taxon>
        <taxon>Alphaproteobacteria</taxon>
        <taxon>Hyphomicrobiales</taxon>
        <taxon>Stappiaceae</taxon>
        <taxon>Roseibium</taxon>
    </lineage>
</organism>
<dbReference type="SUPFAM" id="SSF54909">
    <property type="entry name" value="Dimeric alpha+beta barrel"/>
    <property type="match status" value="1"/>
</dbReference>
<proteinExistence type="predicted"/>
<name>A0A0M6ZVF8_9HYPH</name>
<dbReference type="OrthoDB" id="9816070at2"/>
<gene>
    <name evidence="2" type="ORF">LAX5112_00907</name>
</gene>
<evidence type="ECO:0000313" key="2">
    <source>
        <dbReference type="EMBL" id="CTQ66202.1"/>
    </source>
</evidence>
<dbReference type="RefSeq" id="WP_055670792.1">
    <property type="nucleotide sequence ID" value="NZ_CXWD01000003.1"/>
</dbReference>
<dbReference type="InterPro" id="IPR013097">
    <property type="entry name" value="Dabb"/>
</dbReference>
<dbReference type="AlphaFoldDB" id="A0A0M6ZVF8"/>
<evidence type="ECO:0000259" key="1">
    <source>
        <dbReference type="PROSITE" id="PS51502"/>
    </source>
</evidence>